<feature type="region of interest" description="Disordered" evidence="1">
    <location>
        <begin position="1"/>
        <end position="21"/>
    </location>
</feature>
<reference evidence="2 3" key="1">
    <citation type="submission" date="2013-03" db="EMBL/GenBank/DDBJ databases">
        <title>The Genome Sequence of Capronia coronata CBS 617.96.</title>
        <authorList>
            <consortium name="The Broad Institute Genomics Platform"/>
            <person name="Cuomo C."/>
            <person name="de Hoog S."/>
            <person name="Gorbushina A."/>
            <person name="Walker B."/>
            <person name="Young S.K."/>
            <person name="Zeng Q."/>
            <person name="Gargeya S."/>
            <person name="Fitzgerald M."/>
            <person name="Haas B."/>
            <person name="Abouelleil A."/>
            <person name="Allen A.W."/>
            <person name="Alvarado L."/>
            <person name="Arachchi H.M."/>
            <person name="Berlin A.M."/>
            <person name="Chapman S.B."/>
            <person name="Gainer-Dewar J."/>
            <person name="Goldberg J."/>
            <person name="Griggs A."/>
            <person name="Gujja S."/>
            <person name="Hansen M."/>
            <person name="Howarth C."/>
            <person name="Imamovic A."/>
            <person name="Ireland A."/>
            <person name="Larimer J."/>
            <person name="McCowan C."/>
            <person name="Murphy C."/>
            <person name="Pearson M."/>
            <person name="Poon T.W."/>
            <person name="Priest M."/>
            <person name="Roberts A."/>
            <person name="Saif S."/>
            <person name="Shea T."/>
            <person name="Sisk P."/>
            <person name="Sykes S."/>
            <person name="Wortman J."/>
            <person name="Nusbaum C."/>
            <person name="Birren B."/>
        </authorList>
    </citation>
    <scope>NUCLEOTIDE SEQUENCE [LARGE SCALE GENOMIC DNA]</scope>
    <source>
        <strain evidence="2 3">CBS 617.96</strain>
    </source>
</reference>
<proteinExistence type="predicted"/>
<evidence type="ECO:0000313" key="3">
    <source>
        <dbReference type="Proteomes" id="UP000019484"/>
    </source>
</evidence>
<dbReference type="Proteomes" id="UP000019484">
    <property type="component" value="Unassembled WGS sequence"/>
</dbReference>
<dbReference type="OrthoDB" id="4161529at2759"/>
<feature type="compositionally biased region" description="Acidic residues" evidence="1">
    <location>
        <begin position="220"/>
        <end position="232"/>
    </location>
</feature>
<name>W9YFQ5_9EURO</name>
<dbReference type="HOGENOM" id="CLU_1194758_0_0_1"/>
<organism evidence="2 3">
    <name type="scientific">Capronia coronata CBS 617.96</name>
    <dbReference type="NCBI Taxonomy" id="1182541"/>
    <lineage>
        <taxon>Eukaryota</taxon>
        <taxon>Fungi</taxon>
        <taxon>Dikarya</taxon>
        <taxon>Ascomycota</taxon>
        <taxon>Pezizomycotina</taxon>
        <taxon>Eurotiomycetes</taxon>
        <taxon>Chaetothyriomycetidae</taxon>
        <taxon>Chaetothyriales</taxon>
        <taxon>Herpotrichiellaceae</taxon>
        <taxon>Capronia</taxon>
    </lineage>
</organism>
<keyword evidence="3" id="KW-1185">Reference proteome</keyword>
<feature type="compositionally biased region" description="Polar residues" evidence="1">
    <location>
        <begin position="94"/>
        <end position="111"/>
    </location>
</feature>
<dbReference type="EMBL" id="AMWN01000004">
    <property type="protein sequence ID" value="EXJ88091.1"/>
    <property type="molecule type" value="Genomic_DNA"/>
</dbReference>
<feature type="compositionally biased region" description="Basic and acidic residues" evidence="1">
    <location>
        <begin position="1"/>
        <end position="11"/>
    </location>
</feature>
<comment type="caution">
    <text evidence="2">The sequence shown here is derived from an EMBL/GenBank/DDBJ whole genome shotgun (WGS) entry which is preliminary data.</text>
</comment>
<feature type="region of interest" description="Disordered" evidence="1">
    <location>
        <begin position="157"/>
        <end position="232"/>
    </location>
</feature>
<dbReference type="AlphaFoldDB" id="W9YFQ5"/>
<sequence length="232" mass="25774">MEGTDIESRETRRQRRMAAGRSGGVFEIVQDGNQFSYRYASPVRPYQQGSNVAWESVESVASSTTTEYQSNRVCAESCGPEETSALSAEETKSLNRTSPEMESALSLPSTKTSRDGTELDEEGAPRTKSRRGLRTLKKIDRFVTRFVHRKGITSVNKDDQAKIVGETVEPPTPKPQILEPTSRSPVKEQLELESDRDPGQEELNKEFFTPPRAIKTEAGGDLEEFPDPDVCG</sequence>
<dbReference type="RefSeq" id="XP_007724097.1">
    <property type="nucleotide sequence ID" value="XM_007725907.1"/>
</dbReference>
<dbReference type="GeneID" id="19159896"/>
<evidence type="ECO:0000256" key="1">
    <source>
        <dbReference type="SAM" id="MobiDB-lite"/>
    </source>
</evidence>
<accession>W9YFQ5</accession>
<evidence type="ECO:0000313" key="2">
    <source>
        <dbReference type="EMBL" id="EXJ88091.1"/>
    </source>
</evidence>
<feature type="compositionally biased region" description="Basic and acidic residues" evidence="1">
    <location>
        <begin position="185"/>
        <end position="205"/>
    </location>
</feature>
<feature type="region of interest" description="Disordered" evidence="1">
    <location>
        <begin position="73"/>
        <end position="134"/>
    </location>
</feature>
<protein>
    <submittedName>
        <fullName evidence="2">Uncharacterized protein</fullName>
    </submittedName>
</protein>
<gene>
    <name evidence="2" type="ORF">A1O1_05019</name>
</gene>